<evidence type="ECO:0000259" key="1">
    <source>
        <dbReference type="Pfam" id="PF00582"/>
    </source>
</evidence>
<dbReference type="EMBL" id="CP042301">
    <property type="protein sequence ID" value="QDZ01542.1"/>
    <property type="molecule type" value="Genomic_DNA"/>
</dbReference>
<dbReference type="RefSeq" id="WP_146300185.1">
    <property type="nucleotide sequence ID" value="NZ_CP042301.2"/>
</dbReference>
<feature type="domain" description="UspA" evidence="1">
    <location>
        <begin position="157"/>
        <end position="277"/>
    </location>
</feature>
<reference evidence="2" key="1">
    <citation type="submission" date="2020-04" db="EMBL/GenBank/DDBJ databases">
        <title>Nitratireductor sp. nov. isolated from mangrove soil.</title>
        <authorList>
            <person name="Ye Y."/>
        </authorList>
    </citation>
    <scope>NUCLEOTIDE SEQUENCE</scope>
    <source>
        <strain evidence="2">SY7</strain>
    </source>
</reference>
<sequence>MPPARLAYMPLTTYPDIAPDDSVAVAVTLAAAFECELHVTSFAVAIPRVSTPIGGLLVNIPELVRAAEDDSRARCHRIQAFVRDNATAALNVQCSMEQSEPSSTGDDAAEEARYFDLVLLPWSKDSSAIREFGQSVVFGAGRPSILVPADVDETPIKHAAVAWDGSRVAARAVADLVPLLTDDCRITVLTVRDDKPLPGPDLAQKLAASLGRRGFSAEVCTVDRGNRTISEALQEDAIKNGARLLAMGGFGHSRVRDFILGGATRGVFADLRLPVLLSH</sequence>
<protein>
    <submittedName>
        <fullName evidence="2">Universal stress protein</fullName>
    </submittedName>
</protein>
<dbReference type="AlphaFoldDB" id="A0A5B8L1K6"/>
<evidence type="ECO:0000313" key="3">
    <source>
        <dbReference type="Proteomes" id="UP000321389"/>
    </source>
</evidence>
<dbReference type="SUPFAM" id="SSF52402">
    <property type="entry name" value="Adenine nucleotide alpha hydrolases-like"/>
    <property type="match status" value="1"/>
</dbReference>
<keyword evidence="3" id="KW-1185">Reference proteome</keyword>
<organism evidence="2 3">
    <name type="scientific">Nitratireductor mangrovi</name>
    <dbReference type="NCBI Taxonomy" id="2599600"/>
    <lineage>
        <taxon>Bacteria</taxon>
        <taxon>Pseudomonadati</taxon>
        <taxon>Pseudomonadota</taxon>
        <taxon>Alphaproteobacteria</taxon>
        <taxon>Hyphomicrobiales</taxon>
        <taxon>Phyllobacteriaceae</taxon>
        <taxon>Nitratireductor</taxon>
    </lineage>
</organism>
<evidence type="ECO:0000313" key="2">
    <source>
        <dbReference type="EMBL" id="QDZ01542.1"/>
    </source>
</evidence>
<dbReference type="KEGG" id="niy:FQ775_14795"/>
<dbReference type="Pfam" id="PF00582">
    <property type="entry name" value="Usp"/>
    <property type="match status" value="1"/>
</dbReference>
<dbReference type="OrthoDB" id="9804721at2"/>
<dbReference type="Proteomes" id="UP000321389">
    <property type="component" value="Chromosome"/>
</dbReference>
<accession>A0A5B8L1K6</accession>
<dbReference type="InterPro" id="IPR006016">
    <property type="entry name" value="UspA"/>
</dbReference>
<dbReference type="Gene3D" id="3.40.50.12370">
    <property type="match status" value="1"/>
</dbReference>
<name>A0A5B8L1K6_9HYPH</name>
<proteinExistence type="predicted"/>
<dbReference type="CDD" id="cd00293">
    <property type="entry name" value="USP-like"/>
    <property type="match status" value="1"/>
</dbReference>
<gene>
    <name evidence="2" type="ORF">FQ775_14795</name>
</gene>